<sequence>MAHEGYHEPISELSDDTRDMHRAIISLMEELEAVDWYNQRVDVCRDEDLKAILVHNRDEEKEHAAMVLEWIRRKDPTFDKELKDYLFTEKRIAHG</sequence>
<keyword evidence="3" id="KW-0408">Iron</keyword>
<organism evidence="6 7">
    <name type="scientific">Candidatus Competibacter phosphatis</name>
    <dbReference type="NCBI Taxonomy" id="221280"/>
    <lineage>
        <taxon>Bacteria</taxon>
        <taxon>Pseudomonadati</taxon>
        <taxon>Pseudomonadota</taxon>
        <taxon>Gammaproteobacteria</taxon>
        <taxon>Candidatus Competibacteraceae</taxon>
        <taxon>Candidatus Competibacter</taxon>
    </lineage>
</organism>
<dbReference type="InterPro" id="IPR009078">
    <property type="entry name" value="Ferritin-like_SF"/>
</dbReference>
<evidence type="ECO:0000256" key="2">
    <source>
        <dbReference type="ARBA" id="ARBA00022723"/>
    </source>
</evidence>
<dbReference type="SUPFAM" id="SSF47240">
    <property type="entry name" value="Ferritin-like"/>
    <property type="match status" value="1"/>
</dbReference>
<dbReference type="NCBIfam" id="TIGR04535">
    <property type="entry name" value="ferrit_encaps"/>
    <property type="match status" value="1"/>
</dbReference>
<keyword evidence="7" id="KW-1185">Reference proteome</keyword>
<evidence type="ECO:0000313" key="6">
    <source>
        <dbReference type="EMBL" id="NMQ18148.1"/>
    </source>
</evidence>
<evidence type="ECO:0000256" key="5">
    <source>
        <dbReference type="ARBA" id="ARBA00033787"/>
    </source>
</evidence>
<evidence type="ECO:0000313" key="7">
    <source>
        <dbReference type="Proteomes" id="UP000760480"/>
    </source>
</evidence>
<keyword evidence="2" id="KW-0479">Metal-binding</keyword>
<gene>
    <name evidence="6" type="ORF">E4P82_02410</name>
</gene>
<dbReference type="Pfam" id="PF22277">
    <property type="entry name" value="EncFtn-like"/>
    <property type="match status" value="1"/>
</dbReference>
<dbReference type="Gene3D" id="6.10.140.1960">
    <property type="match status" value="1"/>
</dbReference>
<comment type="subcellular location">
    <subcellularLocation>
        <location evidence="4">Encapsulin nanocompartment</location>
    </subcellularLocation>
</comment>
<dbReference type="InterPro" id="IPR030907">
    <property type="entry name" value="Ferrit_encaps"/>
</dbReference>
<dbReference type="InterPro" id="IPR054581">
    <property type="entry name" value="EncFtn-like"/>
</dbReference>
<reference evidence="6 7" key="1">
    <citation type="submission" date="2019-03" db="EMBL/GenBank/DDBJ databases">
        <title>Metabolic reconstructions from genomes of highly enriched 'Candidatus Accumulibacter' and 'Candidatus Competibacter' bioreactor populations.</title>
        <authorList>
            <person name="Annavajhala M.K."/>
            <person name="Welles L."/>
            <person name="Abbas B."/>
            <person name="Sorokin D."/>
            <person name="Park H."/>
            <person name="Van Loosdrecht M."/>
            <person name="Chandran K."/>
        </authorList>
    </citation>
    <scope>NUCLEOTIDE SEQUENCE [LARGE SCALE GENOMIC DNA]</scope>
    <source>
        <strain evidence="6 7">SBR_G</strain>
    </source>
</reference>
<dbReference type="RefSeq" id="WP_169247404.1">
    <property type="nucleotide sequence ID" value="NZ_SPMZ01000008.1"/>
</dbReference>
<dbReference type="EMBL" id="SPMZ01000008">
    <property type="protein sequence ID" value="NMQ18148.1"/>
    <property type="molecule type" value="Genomic_DNA"/>
</dbReference>
<keyword evidence="1" id="KW-0409">Iron storage</keyword>
<evidence type="ECO:0000256" key="3">
    <source>
        <dbReference type="ARBA" id="ARBA00023004"/>
    </source>
</evidence>
<name>A0ABX1TFL5_9GAMM</name>
<keyword evidence="5" id="KW-1284">Encapsulin nanocompartment</keyword>
<proteinExistence type="predicted"/>
<evidence type="ECO:0000256" key="4">
    <source>
        <dbReference type="ARBA" id="ARBA00033738"/>
    </source>
</evidence>
<dbReference type="Proteomes" id="UP000760480">
    <property type="component" value="Unassembled WGS sequence"/>
</dbReference>
<protein>
    <submittedName>
        <fullName evidence="6">Ferritin</fullName>
    </submittedName>
</protein>
<evidence type="ECO:0000256" key="1">
    <source>
        <dbReference type="ARBA" id="ARBA00022434"/>
    </source>
</evidence>
<comment type="caution">
    <text evidence="6">The sequence shown here is derived from an EMBL/GenBank/DDBJ whole genome shotgun (WGS) entry which is preliminary data.</text>
</comment>
<accession>A0ABX1TFL5</accession>